<evidence type="ECO:0000256" key="2">
    <source>
        <dbReference type="ARBA" id="ARBA00010835"/>
    </source>
</evidence>
<dbReference type="GO" id="GO:0016149">
    <property type="term" value="F:translation release factor activity, codon specific"/>
    <property type="evidence" value="ECO:0007669"/>
    <property type="project" value="UniProtKB-UniRule"/>
</dbReference>
<dbReference type="HAMAP" id="MF_00093">
    <property type="entry name" value="Rel_fac_1"/>
    <property type="match status" value="1"/>
</dbReference>
<evidence type="ECO:0000256" key="3">
    <source>
        <dbReference type="ARBA" id="ARBA00022481"/>
    </source>
</evidence>
<keyword evidence="5" id="KW-0963">Cytoplasm</keyword>
<evidence type="ECO:0000256" key="4">
    <source>
        <dbReference type="ARBA" id="ARBA00022917"/>
    </source>
</evidence>
<feature type="coiled-coil region" evidence="7">
    <location>
        <begin position="35"/>
        <end position="106"/>
    </location>
</feature>
<evidence type="ECO:0000256" key="7">
    <source>
        <dbReference type="SAM" id="Coils"/>
    </source>
</evidence>
<dbReference type="FunFam" id="3.30.70.1660:FF:000002">
    <property type="entry name" value="Peptide chain release factor 1"/>
    <property type="match status" value="1"/>
</dbReference>
<dbReference type="AlphaFoldDB" id="A0A839HHY5"/>
<dbReference type="InterPro" id="IPR050057">
    <property type="entry name" value="Prokaryotic/Mito_RF"/>
</dbReference>
<dbReference type="EMBL" id="JACIVI010000002">
    <property type="protein sequence ID" value="MBB1162147.1"/>
    <property type="molecule type" value="Genomic_DNA"/>
</dbReference>
<evidence type="ECO:0000256" key="1">
    <source>
        <dbReference type="ARBA" id="ARBA00002986"/>
    </source>
</evidence>
<dbReference type="InterPro" id="IPR004373">
    <property type="entry name" value="RF-1"/>
</dbReference>
<evidence type="ECO:0000313" key="9">
    <source>
        <dbReference type="EMBL" id="MBB1162147.1"/>
    </source>
</evidence>
<dbReference type="PROSITE" id="PS00745">
    <property type="entry name" value="RF_PROK_I"/>
    <property type="match status" value="1"/>
</dbReference>
<reference evidence="9 10" key="1">
    <citation type="submission" date="2020-08" db="EMBL/GenBank/DDBJ databases">
        <title>Aquariorum lacteus gen. nov., sp. nov., a new member of the family Comamonadaceae, isolated from freshwater aquarium.</title>
        <authorList>
            <person name="Chun S.-J."/>
        </authorList>
    </citation>
    <scope>NUCLEOTIDE SEQUENCE [LARGE SCALE GENOMIC DNA]</scope>
    <source>
        <strain evidence="9 10">SJAQ100</strain>
    </source>
</reference>
<comment type="PTM">
    <text evidence="5">Methylated by PrmC. Methylation increases the termination efficiency of RF1.</text>
</comment>
<name>A0A839HHY5_9BURK</name>
<comment type="caution">
    <text evidence="9">The sequence shown here is derived from an EMBL/GenBank/DDBJ whole genome shotgun (WGS) entry which is preliminary data.</text>
</comment>
<dbReference type="InterPro" id="IPR045853">
    <property type="entry name" value="Pep_chain_release_fac_I_sf"/>
</dbReference>
<gene>
    <name evidence="5 9" type="primary">prfA</name>
    <name evidence="9" type="ORF">H4F90_09150</name>
</gene>
<dbReference type="PANTHER" id="PTHR43804:SF7">
    <property type="entry name" value="LD18447P"/>
    <property type="match status" value="1"/>
</dbReference>
<organism evidence="9 10">
    <name type="scientific">Aquariibacter albus</name>
    <dbReference type="NCBI Taxonomy" id="2759899"/>
    <lineage>
        <taxon>Bacteria</taxon>
        <taxon>Pseudomonadati</taxon>
        <taxon>Pseudomonadota</taxon>
        <taxon>Betaproteobacteria</taxon>
        <taxon>Burkholderiales</taxon>
        <taxon>Sphaerotilaceae</taxon>
        <taxon>Aquariibacter</taxon>
    </lineage>
</organism>
<dbReference type="SMART" id="SM00937">
    <property type="entry name" value="PCRF"/>
    <property type="match status" value="1"/>
</dbReference>
<evidence type="ECO:0000256" key="5">
    <source>
        <dbReference type="HAMAP-Rule" id="MF_00093"/>
    </source>
</evidence>
<dbReference type="InterPro" id="IPR005139">
    <property type="entry name" value="PCRF"/>
</dbReference>
<proteinExistence type="inferred from homology"/>
<dbReference type="NCBIfam" id="TIGR00019">
    <property type="entry name" value="prfA"/>
    <property type="match status" value="1"/>
</dbReference>
<dbReference type="Gene3D" id="3.30.70.1660">
    <property type="match status" value="1"/>
</dbReference>
<feature type="modified residue" description="N5-methylglutamine" evidence="5">
    <location>
        <position position="239"/>
    </location>
</feature>
<sequence length="365" mass="40139">MKPSLRQHLQRQAERLADLDRLLADPALMRDAAAFRRLSREHTELQGQVERAQRHARRSADRAAAEALRREAGEDEAMRAMAEEEIAAAEAELARLEAELERLMLPRDPDDARDAYLEIRAGTGGDESALFAGDLLRMYLRHAERQGWQAEILSASASELGGYKEVIVRLAGEGVYGRMRFESGGHRVQRVPATESQGRIHTSACTVAVLAEPDEAEALTLNPAELRIDTFRASGAGGQHINKTDSAVRVTHLPTGLVAECQDDRSQHRNKARALAVLAARLRDKDKLEREAREAATRRALIGSGERSDRIRTYNVPQGRLTDHRIHLTLYQLGAILDGDLAPVSDALIAAREAAQLAALAEAVA</sequence>
<keyword evidence="4 5" id="KW-0648">Protein biosynthesis</keyword>
<dbReference type="InterPro" id="IPR000352">
    <property type="entry name" value="Pep_chain_release_fac_I"/>
</dbReference>
<keyword evidence="10" id="KW-1185">Reference proteome</keyword>
<keyword evidence="3 5" id="KW-0488">Methylation</keyword>
<dbReference type="NCBIfam" id="NF001859">
    <property type="entry name" value="PRK00591.1"/>
    <property type="match status" value="1"/>
</dbReference>
<dbReference type="GO" id="GO:0005737">
    <property type="term" value="C:cytoplasm"/>
    <property type="evidence" value="ECO:0007669"/>
    <property type="project" value="UniProtKB-SubCell"/>
</dbReference>
<comment type="subcellular location">
    <subcellularLocation>
        <location evidence="5">Cytoplasm</location>
    </subcellularLocation>
</comment>
<dbReference type="RefSeq" id="WP_182663760.1">
    <property type="nucleotide sequence ID" value="NZ_JACIVI010000002.1"/>
</dbReference>
<dbReference type="PANTHER" id="PTHR43804">
    <property type="entry name" value="LD18447P"/>
    <property type="match status" value="1"/>
</dbReference>
<dbReference type="Gene3D" id="3.30.160.20">
    <property type="match status" value="1"/>
</dbReference>
<comment type="similarity">
    <text evidence="2 5">Belongs to the prokaryotic/mitochondrial release factor family.</text>
</comment>
<evidence type="ECO:0000313" key="10">
    <source>
        <dbReference type="Proteomes" id="UP000586093"/>
    </source>
</evidence>
<protein>
    <recommendedName>
        <fullName evidence="5 6">Peptide chain release factor 1</fullName>
        <shortName evidence="5">RF-1</shortName>
    </recommendedName>
</protein>
<comment type="function">
    <text evidence="1 5">Peptide chain release factor 1 directs the termination of translation in response to the peptide chain termination codons UAG and UAA.</text>
</comment>
<dbReference type="Proteomes" id="UP000586093">
    <property type="component" value="Unassembled WGS sequence"/>
</dbReference>
<dbReference type="Gene3D" id="6.10.140.1950">
    <property type="match status" value="1"/>
</dbReference>
<dbReference type="FunFam" id="3.30.160.20:FF:000004">
    <property type="entry name" value="Peptide chain release factor 1"/>
    <property type="match status" value="1"/>
</dbReference>
<dbReference type="Pfam" id="PF00472">
    <property type="entry name" value="RF-1"/>
    <property type="match status" value="1"/>
</dbReference>
<evidence type="ECO:0000256" key="6">
    <source>
        <dbReference type="NCBIfam" id="TIGR00019"/>
    </source>
</evidence>
<dbReference type="SUPFAM" id="SSF75620">
    <property type="entry name" value="Release factor"/>
    <property type="match status" value="1"/>
</dbReference>
<accession>A0A839HHY5</accession>
<keyword evidence="7" id="KW-0175">Coiled coil</keyword>
<dbReference type="Pfam" id="PF03462">
    <property type="entry name" value="PCRF"/>
    <property type="match status" value="1"/>
</dbReference>
<feature type="domain" description="Prokaryotic-type class I peptide chain release factors" evidence="8">
    <location>
        <begin position="232"/>
        <end position="248"/>
    </location>
</feature>
<evidence type="ECO:0000259" key="8">
    <source>
        <dbReference type="PROSITE" id="PS00745"/>
    </source>
</evidence>